<organism evidence="10 11">
    <name type="scientific">Jiella pelagia</name>
    <dbReference type="NCBI Taxonomy" id="2986949"/>
    <lineage>
        <taxon>Bacteria</taxon>
        <taxon>Pseudomonadati</taxon>
        <taxon>Pseudomonadota</taxon>
        <taxon>Alphaproteobacteria</taxon>
        <taxon>Hyphomicrobiales</taxon>
        <taxon>Aurantimonadaceae</taxon>
        <taxon>Jiella</taxon>
    </lineage>
</organism>
<proteinExistence type="inferred from homology"/>
<feature type="compositionally biased region" description="Low complexity" evidence="4">
    <location>
        <begin position="341"/>
        <end position="355"/>
    </location>
</feature>
<gene>
    <name evidence="10" type="ORF">OH818_19980</name>
</gene>
<dbReference type="InterPro" id="IPR058626">
    <property type="entry name" value="MdtA-like_b-barrel"/>
</dbReference>
<feature type="signal peptide" evidence="5">
    <location>
        <begin position="1"/>
        <end position="32"/>
    </location>
</feature>
<dbReference type="SUPFAM" id="SSF111369">
    <property type="entry name" value="HlyD-like secretion proteins"/>
    <property type="match status" value="2"/>
</dbReference>
<keyword evidence="3" id="KW-0175">Coiled coil</keyword>
<evidence type="ECO:0000256" key="5">
    <source>
        <dbReference type="SAM" id="SignalP"/>
    </source>
</evidence>
<feature type="domain" description="Multidrug resistance protein MdtA-like C-terminal permuted SH3" evidence="9">
    <location>
        <begin position="447"/>
        <end position="510"/>
    </location>
</feature>
<dbReference type="Proteomes" id="UP001164020">
    <property type="component" value="Chromosome"/>
</dbReference>
<feature type="domain" description="Multidrug resistance protein MdtA-like barrel-sandwich hybrid" evidence="7">
    <location>
        <begin position="121"/>
        <end position="256"/>
    </location>
</feature>
<dbReference type="InterPro" id="IPR058627">
    <property type="entry name" value="MdtA-like_C"/>
</dbReference>
<dbReference type="PANTHER" id="PTHR30158">
    <property type="entry name" value="ACRA/E-RELATED COMPONENT OF DRUG EFFLUX TRANSPORTER"/>
    <property type="match status" value="1"/>
</dbReference>
<dbReference type="InterPro" id="IPR058624">
    <property type="entry name" value="MdtA-like_HH"/>
</dbReference>
<feature type="region of interest" description="Disordered" evidence="4">
    <location>
        <begin position="75"/>
        <end position="96"/>
    </location>
</feature>
<sequence>MKRDFALGRLALASCLAAALGAAVLSGSGVSAQEQTGQEKSGQGDQEQSAASTLDLPLIGKIELPGFLAFLGSSDDEGGGQGGAPGQGGDQPPPAVITQAADLQPVGDRFEFIGRIAAIQRVAVQARVAGYIDEVAFEGGEAVRKGDLLFQIQTSQYEAELASARAQLSGAQAQLNQARRSLQRSQELAQSGTVSRASLDDARASFESAQATQQQAEAAVQQAQLNLDYTTITAPIDGTMSAPLITAGNYVSASSGALANLIQLDPIWGIFPIGEGQLINWKKLGIGNDQPPAVDAQAERNSGRAGGGEASQPQGAQARQADSAASDTAEPVDAASESQDGPEAPSASDSAAAGPVGPPPGAEEVGGSDDSGDGAVNESKDFVLSLILPNGSRYEPNGSFDFVDNTVSATTGTIETRIRFPNPEGYLLPNQNVTLVATQRDPPRLPVIPQAAVQLSRDGRSVLIVRDDDTIERRMITLSAGAGSKGTLDPGEVAVTSGLEGGEEVVVRGAMTLKEGQRVSPRSASQSAEGGNAGASGTGGGSAE</sequence>
<comment type="subcellular location">
    <subcellularLocation>
        <location evidence="1">Cell envelope</location>
    </subcellularLocation>
</comment>
<evidence type="ECO:0000256" key="3">
    <source>
        <dbReference type="SAM" id="Coils"/>
    </source>
</evidence>
<evidence type="ECO:0000256" key="1">
    <source>
        <dbReference type="ARBA" id="ARBA00004196"/>
    </source>
</evidence>
<feature type="region of interest" description="Disordered" evidence="4">
    <location>
        <begin position="290"/>
        <end position="377"/>
    </location>
</feature>
<accession>A0ABY7BW49</accession>
<evidence type="ECO:0000259" key="6">
    <source>
        <dbReference type="Pfam" id="PF25876"/>
    </source>
</evidence>
<dbReference type="Pfam" id="PF25876">
    <property type="entry name" value="HH_MFP_RND"/>
    <property type="match status" value="1"/>
</dbReference>
<evidence type="ECO:0000259" key="9">
    <source>
        <dbReference type="Pfam" id="PF25967"/>
    </source>
</evidence>
<dbReference type="Pfam" id="PF25944">
    <property type="entry name" value="Beta-barrel_RND"/>
    <property type="match status" value="1"/>
</dbReference>
<dbReference type="EMBL" id="CP114029">
    <property type="protein sequence ID" value="WAP67734.1"/>
    <property type="molecule type" value="Genomic_DNA"/>
</dbReference>
<feature type="domain" description="Multidrug resistance protein MdtA-like beta-barrel" evidence="8">
    <location>
        <begin position="376"/>
        <end position="434"/>
    </location>
</feature>
<dbReference type="InterPro" id="IPR006143">
    <property type="entry name" value="RND_pump_MFP"/>
</dbReference>
<dbReference type="PANTHER" id="PTHR30158:SF24">
    <property type="entry name" value="HLYD FAMILY SECRETION PROTEIN"/>
    <property type="match status" value="1"/>
</dbReference>
<protein>
    <submittedName>
        <fullName evidence="10">Efflux RND transporter periplasmic adaptor subunit</fullName>
    </submittedName>
</protein>
<dbReference type="Gene3D" id="1.10.287.470">
    <property type="entry name" value="Helix hairpin bin"/>
    <property type="match status" value="1"/>
</dbReference>
<reference evidence="10" key="1">
    <citation type="submission" date="2022-12" db="EMBL/GenBank/DDBJ databases">
        <title>Jiella pelagia sp. nov., isolated from phosphonate enriched culture of Northwest Pacific surface seawater.</title>
        <authorList>
            <person name="Shin D.Y."/>
            <person name="Hwang C.Y."/>
        </authorList>
    </citation>
    <scope>NUCLEOTIDE SEQUENCE</scope>
    <source>
        <strain evidence="10">HL-NP1</strain>
    </source>
</reference>
<feature type="coiled-coil region" evidence="3">
    <location>
        <begin position="154"/>
        <end position="226"/>
    </location>
</feature>
<keyword evidence="11" id="KW-1185">Reference proteome</keyword>
<dbReference type="Gene3D" id="2.40.50.100">
    <property type="match status" value="1"/>
</dbReference>
<feature type="compositionally biased region" description="Low complexity" evidence="4">
    <location>
        <begin position="316"/>
        <end position="329"/>
    </location>
</feature>
<evidence type="ECO:0000256" key="2">
    <source>
        <dbReference type="ARBA" id="ARBA00009477"/>
    </source>
</evidence>
<feature type="compositionally biased region" description="Gly residues" evidence="4">
    <location>
        <begin position="531"/>
        <end position="544"/>
    </location>
</feature>
<feature type="domain" description="Multidrug resistance protein MdtA-like alpha-helical hairpin" evidence="6">
    <location>
        <begin position="160"/>
        <end position="230"/>
    </location>
</feature>
<evidence type="ECO:0000259" key="8">
    <source>
        <dbReference type="Pfam" id="PF25944"/>
    </source>
</evidence>
<evidence type="ECO:0000259" key="7">
    <source>
        <dbReference type="Pfam" id="PF25917"/>
    </source>
</evidence>
<feature type="region of interest" description="Disordered" evidence="4">
    <location>
        <begin position="511"/>
        <end position="544"/>
    </location>
</feature>
<dbReference type="InterPro" id="IPR058625">
    <property type="entry name" value="MdtA-like_BSH"/>
</dbReference>
<keyword evidence="5" id="KW-0732">Signal</keyword>
<comment type="similarity">
    <text evidence="2">Belongs to the membrane fusion protein (MFP) (TC 8.A.1) family.</text>
</comment>
<dbReference type="Gene3D" id="2.40.30.170">
    <property type="match status" value="2"/>
</dbReference>
<evidence type="ECO:0000256" key="4">
    <source>
        <dbReference type="SAM" id="MobiDB-lite"/>
    </source>
</evidence>
<dbReference type="Gene3D" id="2.40.420.20">
    <property type="match status" value="1"/>
</dbReference>
<evidence type="ECO:0000313" key="10">
    <source>
        <dbReference type="EMBL" id="WAP67734.1"/>
    </source>
</evidence>
<evidence type="ECO:0000313" key="11">
    <source>
        <dbReference type="Proteomes" id="UP001164020"/>
    </source>
</evidence>
<dbReference type="NCBIfam" id="TIGR01730">
    <property type="entry name" value="RND_mfp"/>
    <property type="match status" value="1"/>
</dbReference>
<dbReference type="Pfam" id="PF25967">
    <property type="entry name" value="RND-MFP_C"/>
    <property type="match status" value="1"/>
</dbReference>
<name>A0ABY7BW49_9HYPH</name>
<dbReference type="Pfam" id="PF25917">
    <property type="entry name" value="BSH_RND"/>
    <property type="match status" value="1"/>
</dbReference>
<feature type="compositionally biased region" description="Gly residues" evidence="4">
    <location>
        <begin position="79"/>
        <end position="89"/>
    </location>
</feature>
<feature type="chain" id="PRO_5045936801" evidence="5">
    <location>
        <begin position="33"/>
        <end position="544"/>
    </location>
</feature>